<accession>A0ABU8F501</accession>
<comment type="caution">
    <text evidence="1">The sequence shown here is derived from an EMBL/GenBank/DDBJ whole genome shotgun (WGS) entry which is preliminary data.</text>
</comment>
<organism evidence="1 2">
    <name type="scientific">Psychrobacillus mangrovi</name>
    <dbReference type="NCBI Taxonomy" id="3117745"/>
    <lineage>
        <taxon>Bacteria</taxon>
        <taxon>Bacillati</taxon>
        <taxon>Bacillota</taxon>
        <taxon>Bacilli</taxon>
        <taxon>Bacillales</taxon>
        <taxon>Bacillaceae</taxon>
        <taxon>Psychrobacillus</taxon>
    </lineage>
</organism>
<gene>
    <name evidence="1" type="ORF">WAX74_10635</name>
</gene>
<protein>
    <recommendedName>
        <fullName evidence="3">DUF4878 domain-containing protein</fullName>
    </recommendedName>
</protein>
<dbReference type="Gene3D" id="1.10.390.10">
    <property type="entry name" value="Neutral Protease Domain 2"/>
    <property type="match status" value="1"/>
</dbReference>
<evidence type="ECO:0000313" key="1">
    <source>
        <dbReference type="EMBL" id="MEI4770093.1"/>
    </source>
</evidence>
<keyword evidence="2" id="KW-1185">Reference proteome</keyword>
<evidence type="ECO:0008006" key="3">
    <source>
        <dbReference type="Google" id="ProtNLM"/>
    </source>
</evidence>
<dbReference type="EMBL" id="JBAWSY010000006">
    <property type="protein sequence ID" value="MEI4770093.1"/>
    <property type="molecule type" value="Genomic_DNA"/>
</dbReference>
<dbReference type="InterPro" id="IPR027268">
    <property type="entry name" value="Peptidase_M4/M1_CTD_sf"/>
</dbReference>
<dbReference type="PROSITE" id="PS51257">
    <property type="entry name" value="PROKAR_LIPOPROTEIN"/>
    <property type="match status" value="1"/>
</dbReference>
<evidence type="ECO:0000313" key="2">
    <source>
        <dbReference type="Proteomes" id="UP001364890"/>
    </source>
</evidence>
<proteinExistence type="predicted"/>
<name>A0ABU8F501_9BACI</name>
<dbReference type="Proteomes" id="UP001364890">
    <property type="component" value="Unassembled WGS sequence"/>
</dbReference>
<sequence length="403" mass="46440">MRKFVKLIGFLVIILYGCALDPDKIEVENFESIVELETVEKQEIKTDESELVKSQLVPMLEAIDNNDEEGFLEFQNSANSLFYKEQKRWMEEAIFKKEQGYTFTVNIGEVNLMSSEKGDVELIVNMKYQDKETQNKVIYSIVKLNNKWVIDDVPFKTISEGNIAVLYVSELEEEALTVLREASDIVHLYNNEFGWTPKDMTIKLYDSREQISATIPWTGSTGWNETGESLKLMIEPSGPSTSLSTLTILAHELAHQMLSDFSNDNASLYIQEGFATLLQHVVEKDGEGKLLINLNNLPYREHKLLSNRDLVFYSIDELNKLDYTKTFEIYGLGFLLTDYLIKSHGFDKFMTMVKELMNEPYIDSRVEHKLQITSERTTRAIEKVYGSTDQVSDGYINYFTNKQ</sequence>
<reference evidence="1 2" key="1">
    <citation type="submission" date="2024-01" db="EMBL/GenBank/DDBJ databases">
        <title>Seven novel Bacillus-like species.</title>
        <authorList>
            <person name="Liu G."/>
        </authorList>
    </citation>
    <scope>NUCLEOTIDE SEQUENCE [LARGE SCALE GENOMIC DNA]</scope>
    <source>
        <strain evidence="1 2">FJAT-51614</strain>
    </source>
</reference>